<evidence type="ECO:0000256" key="1">
    <source>
        <dbReference type="ARBA" id="ARBA00007274"/>
    </source>
</evidence>
<dbReference type="InterPro" id="IPR018357">
    <property type="entry name" value="Hexapep_transf_CS"/>
</dbReference>
<evidence type="ECO:0000313" key="4">
    <source>
        <dbReference type="EMBL" id="MCF2528317.1"/>
    </source>
</evidence>
<keyword evidence="4" id="KW-0012">Acyltransferase</keyword>
<keyword evidence="3" id="KW-0677">Repeat</keyword>
<dbReference type="Pfam" id="PF14602">
    <property type="entry name" value="Hexapep_2"/>
    <property type="match status" value="1"/>
</dbReference>
<dbReference type="RefSeq" id="WP_235052477.1">
    <property type="nucleotide sequence ID" value="NZ_JAKFHA010000006.1"/>
</dbReference>
<dbReference type="Proteomes" id="UP001165378">
    <property type="component" value="Unassembled WGS sequence"/>
</dbReference>
<dbReference type="GO" id="GO:0008374">
    <property type="term" value="F:O-acyltransferase activity"/>
    <property type="evidence" value="ECO:0007669"/>
    <property type="project" value="TreeGrafter"/>
</dbReference>
<dbReference type="InterPro" id="IPR001451">
    <property type="entry name" value="Hexapep"/>
</dbReference>
<accession>A0AA41U275</accession>
<organism evidence="4 5">
    <name type="scientific">Yinghuangia soli</name>
    <dbReference type="NCBI Taxonomy" id="2908204"/>
    <lineage>
        <taxon>Bacteria</taxon>
        <taxon>Bacillati</taxon>
        <taxon>Actinomycetota</taxon>
        <taxon>Actinomycetes</taxon>
        <taxon>Kitasatosporales</taxon>
        <taxon>Streptomycetaceae</taxon>
        <taxon>Yinghuangia</taxon>
    </lineage>
</organism>
<evidence type="ECO:0000313" key="5">
    <source>
        <dbReference type="Proteomes" id="UP001165378"/>
    </source>
</evidence>
<dbReference type="Pfam" id="PF00132">
    <property type="entry name" value="Hexapep"/>
    <property type="match status" value="1"/>
</dbReference>
<name>A0AA41U275_9ACTN</name>
<dbReference type="PROSITE" id="PS00101">
    <property type="entry name" value="HEXAPEP_TRANSFERASES"/>
    <property type="match status" value="1"/>
</dbReference>
<proteinExistence type="inferred from homology"/>
<reference evidence="4" key="1">
    <citation type="submission" date="2022-01" db="EMBL/GenBank/DDBJ databases">
        <title>Genome-Based Taxonomic Classification of the Phylum Actinobacteria.</title>
        <authorList>
            <person name="Gao Y."/>
        </authorList>
    </citation>
    <scope>NUCLEOTIDE SEQUENCE</scope>
    <source>
        <strain evidence="4">KLBMP 8922</strain>
    </source>
</reference>
<evidence type="ECO:0000256" key="3">
    <source>
        <dbReference type="ARBA" id="ARBA00022737"/>
    </source>
</evidence>
<evidence type="ECO:0000256" key="2">
    <source>
        <dbReference type="ARBA" id="ARBA00022679"/>
    </source>
</evidence>
<dbReference type="SUPFAM" id="SSF51161">
    <property type="entry name" value="Trimeric LpxA-like enzymes"/>
    <property type="match status" value="1"/>
</dbReference>
<comment type="similarity">
    <text evidence="1">Belongs to the transferase hexapeptide repeat family.</text>
</comment>
<keyword evidence="5" id="KW-1185">Reference proteome</keyword>
<dbReference type="PANTHER" id="PTHR23416">
    <property type="entry name" value="SIALIC ACID SYNTHASE-RELATED"/>
    <property type="match status" value="1"/>
</dbReference>
<dbReference type="InterPro" id="IPR011004">
    <property type="entry name" value="Trimer_LpxA-like_sf"/>
</dbReference>
<comment type="caution">
    <text evidence="4">The sequence shown here is derived from an EMBL/GenBank/DDBJ whole genome shotgun (WGS) entry which is preliminary data.</text>
</comment>
<gene>
    <name evidence="4" type="ORF">LZ495_13970</name>
</gene>
<protein>
    <submittedName>
        <fullName evidence="4">Acyltransferase</fullName>
    </submittedName>
</protein>
<dbReference type="PANTHER" id="PTHR23416:SF23">
    <property type="entry name" value="ACETYLTRANSFERASE C18B11.09C-RELATED"/>
    <property type="match status" value="1"/>
</dbReference>
<sequence length="244" mass="25741">MSIARALRARGRRAASRALHRGWEAVRKAGAVTAEQPGLLHFGALGPGAKFAFPTGTIFGERWIRIGAETGIGDHVSLSAGLAPGHDLGTRPIVTIGERCTIGRGSHIVGHHSIVIGDDVWTGPYVYITDQNHSYADPDQPIGRQWPVNDTVEIGDGSWLGAGAIILPGARLGRNVVVAAGSVVRGVVPDHSVVAGVPAKVVRRYDPATGWDPPLRNIPVGIPEGVTHEQLVALIEQAESRTSD</sequence>
<dbReference type="CDD" id="cd04647">
    <property type="entry name" value="LbH_MAT_like"/>
    <property type="match status" value="1"/>
</dbReference>
<dbReference type="AlphaFoldDB" id="A0AA41U275"/>
<dbReference type="GO" id="GO:0005829">
    <property type="term" value="C:cytosol"/>
    <property type="evidence" value="ECO:0007669"/>
    <property type="project" value="TreeGrafter"/>
</dbReference>
<dbReference type="InterPro" id="IPR051159">
    <property type="entry name" value="Hexapeptide_acetyltransf"/>
</dbReference>
<keyword evidence="2" id="KW-0808">Transferase</keyword>
<dbReference type="Gene3D" id="2.160.10.10">
    <property type="entry name" value="Hexapeptide repeat proteins"/>
    <property type="match status" value="1"/>
</dbReference>
<dbReference type="EMBL" id="JAKFHA010000006">
    <property type="protein sequence ID" value="MCF2528317.1"/>
    <property type="molecule type" value="Genomic_DNA"/>
</dbReference>